<dbReference type="AlphaFoldDB" id="A0A8S1HX17"/>
<proteinExistence type="predicted"/>
<organism evidence="2 3">
    <name type="scientific">Caenorhabditis auriculariae</name>
    <dbReference type="NCBI Taxonomy" id="2777116"/>
    <lineage>
        <taxon>Eukaryota</taxon>
        <taxon>Metazoa</taxon>
        <taxon>Ecdysozoa</taxon>
        <taxon>Nematoda</taxon>
        <taxon>Chromadorea</taxon>
        <taxon>Rhabditida</taxon>
        <taxon>Rhabditina</taxon>
        <taxon>Rhabditomorpha</taxon>
        <taxon>Rhabditoidea</taxon>
        <taxon>Rhabditidae</taxon>
        <taxon>Peloderinae</taxon>
        <taxon>Caenorhabditis</taxon>
    </lineage>
</organism>
<reference evidence="2" key="1">
    <citation type="submission" date="2020-10" db="EMBL/GenBank/DDBJ databases">
        <authorList>
            <person name="Kikuchi T."/>
        </authorList>
    </citation>
    <scope>NUCLEOTIDE SEQUENCE</scope>
    <source>
        <strain evidence="2">NKZ352</strain>
    </source>
</reference>
<sequence>MIQQRKGPSVKKRRSLGPSSKPPPKHFILAQVGSPELFLLLLSILFENGNMYHFNFSEEIPYDEERLRELHEIRVNVRFETLKFKENLRRKMVDLGEINEKEFFEMTRRAEVDAFYPPSEEDTQTVYLWPMRSDEGEREDPELAALAEEERCRSPQPTMNELDSLYEDDEELALEGKVPISRGPMTPPPETPEPTFDFVPLFFNPDAPPTFEMASSMAAYASEVIASEAEKARNGRLFSDTAEYSQLCERVTESYI</sequence>
<name>A0A8S1HX17_9PELO</name>
<accession>A0A8S1HX17</accession>
<comment type="caution">
    <text evidence="2">The sequence shown here is derived from an EMBL/GenBank/DDBJ whole genome shotgun (WGS) entry which is preliminary data.</text>
</comment>
<evidence type="ECO:0000313" key="2">
    <source>
        <dbReference type="EMBL" id="CAD6200095.1"/>
    </source>
</evidence>
<gene>
    <name evidence="2" type="ORF">CAUJ_LOCUS15994</name>
</gene>
<dbReference type="EMBL" id="CAJGYM010000237">
    <property type="protein sequence ID" value="CAD6200095.1"/>
    <property type="molecule type" value="Genomic_DNA"/>
</dbReference>
<feature type="region of interest" description="Disordered" evidence="1">
    <location>
        <begin position="1"/>
        <end position="25"/>
    </location>
</feature>
<protein>
    <submittedName>
        <fullName evidence="2">Uncharacterized protein</fullName>
    </submittedName>
</protein>
<evidence type="ECO:0000313" key="3">
    <source>
        <dbReference type="Proteomes" id="UP000835052"/>
    </source>
</evidence>
<dbReference type="Proteomes" id="UP000835052">
    <property type="component" value="Unassembled WGS sequence"/>
</dbReference>
<evidence type="ECO:0000256" key="1">
    <source>
        <dbReference type="SAM" id="MobiDB-lite"/>
    </source>
</evidence>
<keyword evidence="3" id="KW-1185">Reference proteome</keyword>